<dbReference type="InterPro" id="IPR030268">
    <property type="entry name" value="SYNE4"/>
</dbReference>
<feature type="region of interest" description="Disordered" evidence="8">
    <location>
        <begin position="298"/>
        <end position="332"/>
    </location>
</feature>
<organism evidence="11 12">
    <name type="scientific">Anguilla anguilla</name>
    <name type="common">European freshwater eel</name>
    <name type="synonym">Muraena anguilla</name>
    <dbReference type="NCBI Taxonomy" id="7936"/>
    <lineage>
        <taxon>Eukaryota</taxon>
        <taxon>Metazoa</taxon>
        <taxon>Chordata</taxon>
        <taxon>Craniata</taxon>
        <taxon>Vertebrata</taxon>
        <taxon>Euteleostomi</taxon>
        <taxon>Actinopterygii</taxon>
        <taxon>Neopterygii</taxon>
        <taxon>Teleostei</taxon>
        <taxon>Anguilliformes</taxon>
        <taxon>Anguillidae</taxon>
        <taxon>Anguilla</taxon>
    </lineage>
</organism>
<name>A0A9D3LUK8_ANGAN</name>
<dbReference type="SMART" id="SM01249">
    <property type="entry name" value="KASH"/>
    <property type="match status" value="1"/>
</dbReference>
<dbReference type="AlphaFoldDB" id="A0A9D3LUK8"/>
<proteinExistence type="inferred from homology"/>
<evidence type="ECO:0000259" key="10">
    <source>
        <dbReference type="PROSITE" id="PS51049"/>
    </source>
</evidence>
<keyword evidence="4 7" id="KW-0472">Membrane</keyword>
<comment type="subcellular location">
    <subcellularLocation>
        <location evidence="6">Nucleus outer membrane</location>
        <topology evidence="6">Single-pass type IV membrane protein</topology>
    </subcellularLocation>
</comment>
<evidence type="ECO:0000256" key="5">
    <source>
        <dbReference type="ARBA" id="ARBA00023242"/>
    </source>
</evidence>
<comment type="similarity">
    <text evidence="1">Belongs to the nesprin family.</text>
</comment>
<feature type="region of interest" description="Disordered" evidence="8">
    <location>
        <begin position="420"/>
        <end position="442"/>
    </location>
</feature>
<dbReference type="Pfam" id="PF10541">
    <property type="entry name" value="KASH"/>
    <property type="match status" value="1"/>
</dbReference>
<dbReference type="SMART" id="SM00150">
    <property type="entry name" value="SPEC"/>
    <property type="match status" value="2"/>
</dbReference>
<keyword evidence="2 7" id="KW-0812">Transmembrane</keyword>
<evidence type="ECO:0000313" key="12">
    <source>
        <dbReference type="Proteomes" id="UP001044222"/>
    </source>
</evidence>
<dbReference type="SUPFAM" id="SSF46966">
    <property type="entry name" value="Spectrin repeat"/>
    <property type="match status" value="2"/>
</dbReference>
<gene>
    <name evidence="11" type="ORF">ANANG_G00237720</name>
</gene>
<keyword evidence="5" id="KW-0539">Nucleus</keyword>
<dbReference type="CDD" id="cd00176">
    <property type="entry name" value="SPEC"/>
    <property type="match status" value="1"/>
</dbReference>
<feature type="region of interest" description="Disordered" evidence="8">
    <location>
        <begin position="368"/>
        <end position="406"/>
    </location>
</feature>
<protein>
    <recommendedName>
        <fullName evidence="10">KASH domain-containing protein</fullName>
    </recommendedName>
</protein>
<evidence type="ECO:0000256" key="9">
    <source>
        <dbReference type="SAM" id="Phobius"/>
    </source>
</evidence>
<evidence type="ECO:0000256" key="8">
    <source>
        <dbReference type="SAM" id="MobiDB-lite"/>
    </source>
</evidence>
<feature type="compositionally biased region" description="Polar residues" evidence="8">
    <location>
        <begin position="380"/>
        <end position="389"/>
    </location>
</feature>
<comment type="caution">
    <text evidence="11">The sequence shown here is derived from an EMBL/GenBank/DDBJ whole genome shotgun (WGS) entry which is preliminary data.</text>
</comment>
<evidence type="ECO:0000313" key="11">
    <source>
        <dbReference type="EMBL" id="KAG5837289.1"/>
    </source>
</evidence>
<feature type="topological domain" description="Perinuclear space" evidence="7">
    <location>
        <begin position="586"/>
        <end position="670"/>
    </location>
</feature>
<dbReference type="GO" id="GO:0034993">
    <property type="term" value="C:meiotic nuclear membrane microtubule tethering complex"/>
    <property type="evidence" value="ECO:0007669"/>
    <property type="project" value="InterPro"/>
</dbReference>
<accession>A0A9D3LUK8</accession>
<keyword evidence="12" id="KW-1185">Reference proteome</keyword>
<evidence type="ECO:0000256" key="7">
    <source>
        <dbReference type="PROSITE-ProRule" id="PRU00385"/>
    </source>
</evidence>
<dbReference type="Proteomes" id="UP001044222">
    <property type="component" value="Chromosome 13"/>
</dbReference>
<evidence type="ECO:0000256" key="3">
    <source>
        <dbReference type="ARBA" id="ARBA00022989"/>
    </source>
</evidence>
<evidence type="ECO:0000256" key="2">
    <source>
        <dbReference type="ARBA" id="ARBA00022692"/>
    </source>
</evidence>
<feature type="topological domain" description="Cytoplasmic" evidence="7">
    <location>
        <begin position="1"/>
        <end position="564"/>
    </location>
</feature>
<dbReference type="GO" id="GO:0005640">
    <property type="term" value="C:nuclear outer membrane"/>
    <property type="evidence" value="ECO:0007669"/>
    <property type="project" value="UniProtKB-SubCell"/>
</dbReference>
<dbReference type="PANTHER" id="PTHR21640">
    <property type="match status" value="1"/>
</dbReference>
<sequence length="670" mass="75186">MCDEEVTEGPEAQVGMDTYVESTTWHCAERHLPGSPYVHDNLHDWLSVGPLSQDGGTSADRSIQLEEMWTLWREFMTAHSHFDDWLQLAEKSTASPNSSHVCYVTAKQELKKFETLRSESRARLAQLDALTQRQRVLTRRFGGPVARRSVGMVRECCQRWDLVSEAVDGICRQLKRSVSQREEFENQREEMAIWLADMNLRLTEVEHFSGKDNHEKMRQLQNFQDAVGENTVRLNRLLEWGEALVQESEPADAQDIEAGLQDLLLYCACVFEGVGQLHTRLLSMRLVFEEDWLLAPPPDSGCPSEIPQEDEDATERGSLSNLRGPQAPSGSDHLVLEWDPSVDVGGSVSFDDADSSYFSAITGLHYTEESPSKHAKRRSYLSSDGSRSDMTMDGTPDMSTDGNAEHASPVSFAQTLAPGAKEEDNLHLSPQKTSTPGKHLPELATFDPERISTWLGHIPAIHERTPCSKAVQTGLAQKMPWLSPSFEECHTPCPPLSGDCEPLHVGTNCRGPPNPQPAEEKRCQRGALLEAEIDAEQRRSEGPLWRKGFGPWLQGAPRLAWLLRASVLLYALMALLLALFIWLLPGAHVPACRHGNTLNRSFHLLLRYVNGPRPHEGRGPRHSTPASTCQCPHPHPLAKPTEKTDWHGIMVHWFGHWTLTRRFACLNPWC</sequence>
<dbReference type="InterPro" id="IPR018159">
    <property type="entry name" value="Spectrin/alpha-actinin"/>
</dbReference>
<evidence type="ECO:0000256" key="6">
    <source>
        <dbReference type="ARBA" id="ARBA00046312"/>
    </source>
</evidence>
<dbReference type="PANTHER" id="PTHR21640:SF1">
    <property type="entry name" value="NESPRIN-4"/>
    <property type="match status" value="1"/>
</dbReference>
<keyword evidence="3 9" id="KW-1133">Transmembrane helix</keyword>
<dbReference type="PROSITE" id="PS51049">
    <property type="entry name" value="KASH"/>
    <property type="match status" value="1"/>
</dbReference>
<evidence type="ECO:0000256" key="1">
    <source>
        <dbReference type="ARBA" id="ARBA00008619"/>
    </source>
</evidence>
<dbReference type="InterPro" id="IPR012315">
    <property type="entry name" value="KASH"/>
</dbReference>
<evidence type="ECO:0000256" key="4">
    <source>
        <dbReference type="ARBA" id="ARBA00023136"/>
    </source>
</evidence>
<feature type="transmembrane region" description="Helical" evidence="9">
    <location>
        <begin position="561"/>
        <end position="584"/>
    </location>
</feature>
<feature type="domain" description="KASH" evidence="10">
    <location>
        <begin position="556"/>
        <end position="615"/>
    </location>
</feature>
<dbReference type="EMBL" id="JAFIRN010000013">
    <property type="protein sequence ID" value="KAG5837289.1"/>
    <property type="molecule type" value="Genomic_DNA"/>
</dbReference>
<dbReference type="Gene3D" id="1.20.58.60">
    <property type="match status" value="2"/>
</dbReference>
<reference evidence="11" key="1">
    <citation type="submission" date="2021-01" db="EMBL/GenBank/DDBJ databases">
        <title>A chromosome-scale assembly of European eel, Anguilla anguilla.</title>
        <authorList>
            <person name="Henkel C."/>
            <person name="Jong-Raadsen S.A."/>
            <person name="Dufour S."/>
            <person name="Weltzien F.-A."/>
            <person name="Palstra A.P."/>
            <person name="Pelster B."/>
            <person name="Spaink H.P."/>
            <person name="Van Den Thillart G.E."/>
            <person name="Jansen H."/>
            <person name="Zahm M."/>
            <person name="Klopp C."/>
            <person name="Cedric C."/>
            <person name="Louis A."/>
            <person name="Berthelot C."/>
            <person name="Parey E."/>
            <person name="Roest Crollius H."/>
            <person name="Montfort J."/>
            <person name="Robinson-Rechavi M."/>
            <person name="Bucao C."/>
            <person name="Bouchez O."/>
            <person name="Gislard M."/>
            <person name="Lluch J."/>
            <person name="Milhes M."/>
            <person name="Lampietro C."/>
            <person name="Lopez Roques C."/>
            <person name="Donnadieu C."/>
            <person name="Braasch I."/>
            <person name="Desvignes T."/>
            <person name="Postlethwait J."/>
            <person name="Bobe J."/>
            <person name="Guiguen Y."/>
            <person name="Dirks R."/>
        </authorList>
    </citation>
    <scope>NUCLEOTIDE SEQUENCE</scope>
    <source>
        <strain evidence="11">Tag_6206</strain>
        <tissue evidence="11">Liver</tissue>
    </source>
</reference>